<dbReference type="InterPro" id="IPR037431">
    <property type="entry name" value="REX4_DEDDh_dom"/>
</dbReference>
<dbReference type="SMART" id="SM00479">
    <property type="entry name" value="EXOIII"/>
    <property type="match status" value="1"/>
</dbReference>
<evidence type="ECO:0000256" key="1">
    <source>
        <dbReference type="ARBA" id="ARBA00004123"/>
    </source>
</evidence>
<evidence type="ECO:0000256" key="7">
    <source>
        <dbReference type="ARBA" id="ARBA00022839"/>
    </source>
</evidence>
<feature type="region of interest" description="Disordered" evidence="10">
    <location>
        <begin position="52"/>
        <end position="146"/>
    </location>
</feature>
<dbReference type="SUPFAM" id="SSF53098">
    <property type="entry name" value="Ribonuclease H-like"/>
    <property type="match status" value="1"/>
</dbReference>
<feature type="compositionally biased region" description="Basic residues" evidence="10">
    <location>
        <begin position="417"/>
        <end position="438"/>
    </location>
</feature>
<reference evidence="12" key="1">
    <citation type="submission" date="2022-06" db="EMBL/GenBank/DDBJ databases">
        <authorList>
            <person name="Berger JAMES D."/>
            <person name="Berger JAMES D."/>
        </authorList>
    </citation>
    <scope>NUCLEOTIDE SEQUENCE [LARGE SCALE GENOMIC DNA]</scope>
</reference>
<organism evidence="12 13">
    <name type="scientific">Trichobilharzia regenti</name>
    <name type="common">Nasal bird schistosome</name>
    <dbReference type="NCBI Taxonomy" id="157069"/>
    <lineage>
        <taxon>Eukaryota</taxon>
        <taxon>Metazoa</taxon>
        <taxon>Spiralia</taxon>
        <taxon>Lophotrochozoa</taxon>
        <taxon>Platyhelminthes</taxon>
        <taxon>Trematoda</taxon>
        <taxon>Digenea</taxon>
        <taxon>Strigeidida</taxon>
        <taxon>Schistosomatoidea</taxon>
        <taxon>Schistosomatidae</taxon>
        <taxon>Trichobilharzia</taxon>
    </lineage>
</organism>
<evidence type="ECO:0000256" key="3">
    <source>
        <dbReference type="ARBA" id="ARBA00016937"/>
    </source>
</evidence>
<dbReference type="CDD" id="cd06144">
    <property type="entry name" value="REX4_like"/>
    <property type="match status" value="1"/>
</dbReference>
<evidence type="ECO:0000259" key="11">
    <source>
        <dbReference type="SMART" id="SM00479"/>
    </source>
</evidence>
<keyword evidence="8" id="KW-0539">Nucleus</keyword>
<evidence type="ECO:0000256" key="4">
    <source>
        <dbReference type="ARBA" id="ARBA00022552"/>
    </source>
</evidence>
<evidence type="ECO:0000256" key="5">
    <source>
        <dbReference type="ARBA" id="ARBA00022722"/>
    </source>
</evidence>
<dbReference type="PANTHER" id="PTHR12801">
    <property type="entry name" value="RNA EXONUCLEASE REXO1 / RECO3 FAMILY MEMBER-RELATED"/>
    <property type="match status" value="1"/>
</dbReference>
<dbReference type="PANTHER" id="PTHR12801:SF45">
    <property type="entry name" value="RNA EXONUCLEASE 4"/>
    <property type="match status" value="1"/>
</dbReference>
<dbReference type="InterPro" id="IPR012337">
    <property type="entry name" value="RNaseH-like_sf"/>
</dbReference>
<evidence type="ECO:0000256" key="9">
    <source>
        <dbReference type="ARBA" id="ARBA00025599"/>
    </source>
</evidence>
<feature type="compositionally biased region" description="Polar residues" evidence="10">
    <location>
        <begin position="52"/>
        <end position="70"/>
    </location>
</feature>
<dbReference type="WBParaSite" id="TREG1_109380.1">
    <property type="protein sequence ID" value="TREG1_109380.1"/>
    <property type="gene ID" value="TREG1_109380"/>
</dbReference>
<proteinExistence type="inferred from homology"/>
<dbReference type="InterPro" id="IPR047021">
    <property type="entry name" value="REXO1/3/4-like"/>
</dbReference>
<dbReference type="InterPro" id="IPR036397">
    <property type="entry name" value="RNaseH_sf"/>
</dbReference>
<sequence>MRYNKSKVRINYKRGNHHVVDKSNKSRKKFKPKYDSRVRLVKQRIIQKQRAQFTCQNSKQKNTTSNNEEVSQPEKLISIPKPIHKLSNETTEHRETILPVESDTNRPLKKVKIVEPKKSKSGQSNENQQQPHSKEKSTKSKSNLYSSDNSKEVWFDDVPSALIANSMHDQAATSQSLVKSTSFTGPTRRIAMDCEFVGVGYEGADDALARVSIVNQFGHVLLDTYVRPEERVVDYRTKFSGIRPRDLRKNGPARPFHEVHKEVADLIKNRVLVGHSILKDLHVLRLSHPRRFIRDTSRYRPFRDLFSGRIPSLKALTQKVLSVTVQDGEHDSVEDARATMRLYTSVKRVWESSKKNRSVTTTNKKLKQVVNLEEKGQLDVIDEYKSGLPEDKPKLSSQQSNKTGRNKTPTRWDPLRGRKCSKKRLKFLNKRRKQQKYK</sequence>
<keyword evidence="7" id="KW-0269">Exonuclease</keyword>
<feature type="compositionally biased region" description="Polar residues" evidence="10">
    <location>
        <begin position="395"/>
        <end position="409"/>
    </location>
</feature>
<evidence type="ECO:0000313" key="12">
    <source>
        <dbReference type="Proteomes" id="UP000050795"/>
    </source>
</evidence>
<dbReference type="Gene3D" id="3.30.420.10">
    <property type="entry name" value="Ribonuclease H-like superfamily/Ribonuclease H"/>
    <property type="match status" value="1"/>
</dbReference>
<reference evidence="13" key="2">
    <citation type="submission" date="2023-11" db="UniProtKB">
        <authorList>
            <consortium name="WormBaseParasite"/>
        </authorList>
    </citation>
    <scope>IDENTIFICATION</scope>
</reference>
<keyword evidence="6" id="KW-0378">Hydrolase</keyword>
<dbReference type="FunFam" id="3.30.420.10:FF:000007">
    <property type="entry name" value="Interferon-stimulated exonuclease gene 20"/>
    <property type="match status" value="1"/>
</dbReference>
<keyword evidence="12" id="KW-1185">Reference proteome</keyword>
<dbReference type="AlphaFoldDB" id="A0AA85IUM8"/>
<comment type="similarity">
    <text evidence="2">Belongs to the REXO4 family.</text>
</comment>
<dbReference type="Pfam" id="PF00929">
    <property type="entry name" value="RNase_T"/>
    <property type="match status" value="1"/>
</dbReference>
<feature type="region of interest" description="Disordered" evidence="10">
    <location>
        <begin position="385"/>
        <end position="438"/>
    </location>
</feature>
<evidence type="ECO:0000256" key="8">
    <source>
        <dbReference type="ARBA" id="ARBA00023242"/>
    </source>
</evidence>
<keyword evidence="4" id="KW-0698">rRNA processing</keyword>
<feature type="compositionally biased region" description="Basic and acidic residues" evidence="10">
    <location>
        <begin position="86"/>
        <end position="96"/>
    </location>
</feature>
<comment type="function">
    <text evidence="9">Exoribonuclease involved in ribosome biosynthesis. Involved in the processing of ITS1, the internal transcribed spacer localized between the 18S and 5.8S rRNAs.</text>
</comment>
<keyword evidence="5" id="KW-0540">Nuclease</keyword>
<dbReference type="GO" id="GO:0003676">
    <property type="term" value="F:nucleic acid binding"/>
    <property type="evidence" value="ECO:0007669"/>
    <property type="project" value="InterPro"/>
</dbReference>
<evidence type="ECO:0000256" key="2">
    <source>
        <dbReference type="ARBA" id="ARBA00010489"/>
    </source>
</evidence>
<dbReference type="Proteomes" id="UP000050795">
    <property type="component" value="Unassembled WGS sequence"/>
</dbReference>
<dbReference type="InterPro" id="IPR013520">
    <property type="entry name" value="Ribonucl_H"/>
</dbReference>
<evidence type="ECO:0000313" key="13">
    <source>
        <dbReference type="WBParaSite" id="TREG1_109380.1"/>
    </source>
</evidence>
<dbReference type="GO" id="GO:0006364">
    <property type="term" value="P:rRNA processing"/>
    <property type="evidence" value="ECO:0007669"/>
    <property type="project" value="UniProtKB-KW"/>
</dbReference>
<evidence type="ECO:0000256" key="6">
    <source>
        <dbReference type="ARBA" id="ARBA00022801"/>
    </source>
</evidence>
<feature type="domain" description="Exonuclease" evidence="11">
    <location>
        <begin position="188"/>
        <end position="352"/>
    </location>
</feature>
<protein>
    <recommendedName>
        <fullName evidence="3">RNA exonuclease 4</fullName>
    </recommendedName>
</protein>
<dbReference type="GO" id="GO:0008408">
    <property type="term" value="F:3'-5' exonuclease activity"/>
    <property type="evidence" value="ECO:0007669"/>
    <property type="project" value="InterPro"/>
</dbReference>
<name>A0AA85IUM8_TRIRE</name>
<comment type="subcellular location">
    <subcellularLocation>
        <location evidence="1">Nucleus</location>
    </subcellularLocation>
</comment>
<accession>A0AA85IUM8</accession>
<feature type="compositionally biased region" description="Polar residues" evidence="10">
    <location>
        <begin position="122"/>
        <end position="131"/>
    </location>
</feature>
<evidence type="ECO:0000256" key="10">
    <source>
        <dbReference type="SAM" id="MobiDB-lite"/>
    </source>
</evidence>
<dbReference type="GO" id="GO:0005634">
    <property type="term" value="C:nucleus"/>
    <property type="evidence" value="ECO:0007669"/>
    <property type="project" value="UniProtKB-SubCell"/>
</dbReference>
<feature type="compositionally biased region" description="Basic and acidic residues" evidence="10">
    <location>
        <begin position="385"/>
        <end position="394"/>
    </location>
</feature>